<dbReference type="Gene3D" id="3.30.1370.50">
    <property type="entry name" value="R3H-like domain"/>
    <property type="match status" value="1"/>
</dbReference>
<dbReference type="RefSeq" id="XP_016228036.1">
    <property type="nucleotide sequence ID" value="XM_016364387.1"/>
</dbReference>
<dbReference type="InterPro" id="IPR000467">
    <property type="entry name" value="G_patch_dom"/>
</dbReference>
<dbReference type="EMBL" id="KN847520">
    <property type="protein sequence ID" value="KIV96462.1"/>
    <property type="molecule type" value="Genomic_DNA"/>
</dbReference>
<dbReference type="PROSITE" id="PS51061">
    <property type="entry name" value="R3H"/>
    <property type="match status" value="1"/>
</dbReference>
<dbReference type="PROSITE" id="PS50174">
    <property type="entry name" value="G_PATCH"/>
    <property type="match status" value="1"/>
</dbReference>
<sequence>MGARQRGQMRAKKKPNGSLKGSPLSQKQMNSSLKVQSLDPSIRHRALLADWQDFAQNHPPNSGNYGNSFSMSQEARNTERHTVAWGATRLRDKGINFVSAGNLIRDEIENTPDGTKQSNEQESPVPTEDSPAVGPSTEPTPPPSEQPTEVAPALSRIDSDNGDKPARRDSILSQSSEEIVFKGRMNGGRKPYRSLGAPLASSLPTTSPTPEKPTVNSPSPSPLPSPGPDSTDPNPDPYANIYSTERKRFDRRGRPMRQTSDSKEERLIMEDYIANMNLEDGDDEGDDAEERGEPRRGNEHYRFFDGSAKANVKVQTLLPSPPTTKGNVHQAIDWNSTDLEDFDEFSTTDEDVAEVSQVLRRRERPSGMQYLVTGIGQGASDAKWVLGERLKTPSAIEEIRIYKEIQAMKVLESTEDTSDTSDGDEDDDDEDDDEALDDLVNDINSEDGENQRIFKRTARMTDEQIARALAKQEELGMGGDEVLLFDGQTDEPDDFDSPPNFIPFSTSKHLSNRTKSKRNRRRNDHFPPAEAFADALEQDPYGAFDIMDFDRPSLRPKKKGRKADLPFELGVEDDDLAEMLRTQWHKDREKKASRRREKQAEREAALFEAGERNRPDAIKAEIRQFLVSEAQSLELAPMDSALRASVHRLAKSLKLNSRSQGKDGHGIGRFPVLTKTSGTRYYTIDTIWEIDNLMNLRKFFPRGQGGSYRGPGAANIPAVARARRGGGGVMSGATYMNGDIVGASAPEIGAENKGRAMLEKMGWTSGMGIGAIGNKGGIDVIKHVVKTTKAGLG</sequence>
<dbReference type="AlphaFoldDB" id="A0A0D1ZPF1"/>
<feature type="region of interest" description="Disordered" evidence="1">
    <location>
        <begin position="489"/>
        <end position="528"/>
    </location>
</feature>
<dbReference type="Pfam" id="PF01585">
    <property type="entry name" value="G-patch"/>
    <property type="match status" value="1"/>
</dbReference>
<dbReference type="InterPro" id="IPR051189">
    <property type="entry name" value="Splicing_assoc_domain"/>
</dbReference>
<accession>A0A0D1ZPF1</accession>
<dbReference type="SUPFAM" id="SSF82708">
    <property type="entry name" value="R3H domain"/>
    <property type="match status" value="1"/>
</dbReference>
<proteinExistence type="predicted"/>
<dbReference type="STRING" id="212818.A0A0D1ZPF1"/>
<dbReference type="InterPro" id="IPR036867">
    <property type="entry name" value="R3H_dom_sf"/>
</dbReference>
<feature type="region of interest" description="Disordered" evidence="1">
    <location>
        <begin position="106"/>
        <end position="306"/>
    </location>
</feature>
<dbReference type="GO" id="GO:0003676">
    <property type="term" value="F:nucleic acid binding"/>
    <property type="evidence" value="ECO:0007669"/>
    <property type="project" value="UniProtKB-UniRule"/>
</dbReference>
<organism evidence="4 5">
    <name type="scientific">Exophiala mesophila</name>
    <name type="common">Black yeast-like fungus</name>
    <dbReference type="NCBI Taxonomy" id="212818"/>
    <lineage>
        <taxon>Eukaryota</taxon>
        <taxon>Fungi</taxon>
        <taxon>Dikarya</taxon>
        <taxon>Ascomycota</taxon>
        <taxon>Pezizomycotina</taxon>
        <taxon>Eurotiomycetes</taxon>
        <taxon>Chaetothyriomycetidae</taxon>
        <taxon>Chaetothyriales</taxon>
        <taxon>Herpotrichiellaceae</taxon>
        <taxon>Exophiala</taxon>
    </lineage>
</organism>
<keyword evidence="5" id="KW-1185">Reference proteome</keyword>
<feature type="compositionally biased region" description="Polar residues" evidence="1">
    <location>
        <begin position="23"/>
        <end position="38"/>
    </location>
</feature>
<feature type="compositionally biased region" description="Polar residues" evidence="1">
    <location>
        <begin position="112"/>
        <end position="124"/>
    </location>
</feature>
<feature type="compositionally biased region" description="Basic and acidic residues" evidence="1">
    <location>
        <begin position="260"/>
        <end position="269"/>
    </location>
</feature>
<feature type="domain" description="R3H" evidence="3">
    <location>
        <begin position="612"/>
        <end position="677"/>
    </location>
</feature>
<feature type="compositionally biased region" description="Basic and acidic residues" evidence="1">
    <location>
        <begin position="157"/>
        <end position="170"/>
    </location>
</feature>
<feature type="compositionally biased region" description="Acidic residues" evidence="1">
    <location>
        <begin position="279"/>
        <end position="290"/>
    </location>
</feature>
<dbReference type="InterPro" id="IPR001374">
    <property type="entry name" value="R3H_dom"/>
</dbReference>
<gene>
    <name evidence="4" type="ORF">PV10_00332</name>
</gene>
<dbReference type="PANTHER" id="PTHR14195">
    <property type="entry name" value="G PATCH DOMAIN CONTAINING PROTEIN 2"/>
    <property type="match status" value="1"/>
</dbReference>
<reference evidence="4 5" key="1">
    <citation type="submission" date="2015-01" db="EMBL/GenBank/DDBJ databases">
        <title>The Genome Sequence of Exophiala mesophila CBS40295.</title>
        <authorList>
            <consortium name="The Broad Institute Genomics Platform"/>
            <person name="Cuomo C."/>
            <person name="de Hoog S."/>
            <person name="Gorbushina A."/>
            <person name="Stielow B."/>
            <person name="Teixiera M."/>
            <person name="Abouelleil A."/>
            <person name="Chapman S.B."/>
            <person name="Priest M."/>
            <person name="Young S.K."/>
            <person name="Wortman J."/>
            <person name="Nusbaum C."/>
            <person name="Birren B."/>
        </authorList>
    </citation>
    <scope>NUCLEOTIDE SEQUENCE [LARGE SCALE GENOMIC DNA]</scope>
    <source>
        <strain evidence="4 5">CBS 40295</strain>
    </source>
</reference>
<feature type="compositionally biased region" description="Basic and acidic residues" evidence="1">
    <location>
        <begin position="291"/>
        <end position="303"/>
    </location>
</feature>
<dbReference type="OMA" id="IANMMDD"/>
<evidence type="ECO:0000313" key="4">
    <source>
        <dbReference type="EMBL" id="KIV96462.1"/>
    </source>
</evidence>
<dbReference type="GeneID" id="27318177"/>
<dbReference type="Proteomes" id="UP000054302">
    <property type="component" value="Unassembled WGS sequence"/>
</dbReference>
<dbReference type="Pfam" id="PF01424">
    <property type="entry name" value="R3H"/>
    <property type="match status" value="1"/>
</dbReference>
<evidence type="ECO:0000256" key="1">
    <source>
        <dbReference type="SAM" id="MobiDB-lite"/>
    </source>
</evidence>
<evidence type="ECO:0000259" key="2">
    <source>
        <dbReference type="PROSITE" id="PS50174"/>
    </source>
</evidence>
<feature type="region of interest" description="Disordered" evidence="1">
    <location>
        <begin position="54"/>
        <end position="75"/>
    </location>
</feature>
<name>A0A0D1ZPF1_EXOME</name>
<feature type="region of interest" description="Disordered" evidence="1">
    <location>
        <begin position="412"/>
        <end position="435"/>
    </location>
</feature>
<dbReference type="HOGENOM" id="CLU_007254_1_0_1"/>
<feature type="region of interest" description="Disordered" evidence="1">
    <location>
        <begin position="1"/>
        <end position="38"/>
    </location>
</feature>
<protein>
    <recommendedName>
        <fullName evidence="6">G-patch domain-containing protein</fullName>
    </recommendedName>
</protein>
<dbReference type="VEuPathDB" id="FungiDB:PV10_00332"/>
<evidence type="ECO:0000259" key="3">
    <source>
        <dbReference type="PROSITE" id="PS51061"/>
    </source>
</evidence>
<feature type="domain" description="G-patch" evidence="2">
    <location>
        <begin position="750"/>
        <end position="793"/>
    </location>
</feature>
<feature type="compositionally biased region" description="Acidic residues" evidence="1">
    <location>
        <begin position="413"/>
        <end position="435"/>
    </location>
</feature>
<dbReference type="SMART" id="SM00393">
    <property type="entry name" value="R3H"/>
    <property type="match status" value="1"/>
</dbReference>
<evidence type="ECO:0000313" key="5">
    <source>
        <dbReference type="Proteomes" id="UP000054302"/>
    </source>
</evidence>
<evidence type="ECO:0008006" key="6">
    <source>
        <dbReference type="Google" id="ProtNLM"/>
    </source>
</evidence>
<dbReference type="OrthoDB" id="21470at2759"/>
<feature type="compositionally biased region" description="Basic residues" evidence="1">
    <location>
        <begin position="510"/>
        <end position="523"/>
    </location>
</feature>